<dbReference type="Pfam" id="PF03448">
    <property type="entry name" value="MgtE_N"/>
    <property type="match status" value="1"/>
</dbReference>
<name>A0A3S9V0M4_9BACL</name>
<keyword evidence="2" id="KW-0472">Membrane</keyword>
<feature type="compositionally biased region" description="Basic and acidic residues" evidence="1">
    <location>
        <begin position="71"/>
        <end position="86"/>
    </location>
</feature>
<dbReference type="EMBL" id="CP034346">
    <property type="protein sequence ID" value="AZS16113.1"/>
    <property type="molecule type" value="Genomic_DNA"/>
</dbReference>
<feature type="domain" description="Magnesium transporter MgtE intracellular" evidence="3">
    <location>
        <begin position="150"/>
        <end position="203"/>
    </location>
</feature>
<feature type="region of interest" description="Disordered" evidence="1">
    <location>
        <begin position="66"/>
        <end position="86"/>
    </location>
</feature>
<feature type="region of interest" description="Disordered" evidence="1">
    <location>
        <begin position="102"/>
        <end position="138"/>
    </location>
</feature>
<evidence type="ECO:0000313" key="4">
    <source>
        <dbReference type="EMBL" id="AZS16113.1"/>
    </source>
</evidence>
<feature type="transmembrane region" description="Helical" evidence="2">
    <location>
        <begin position="22"/>
        <end position="43"/>
    </location>
</feature>
<keyword evidence="2" id="KW-0812">Transmembrane</keyword>
<dbReference type="InterPro" id="IPR038076">
    <property type="entry name" value="MgtE_N_sf"/>
</dbReference>
<feature type="compositionally biased region" description="Basic and acidic residues" evidence="1">
    <location>
        <begin position="116"/>
        <end position="132"/>
    </location>
</feature>
<dbReference type="OrthoDB" id="2381574at2"/>
<dbReference type="InterPro" id="IPR006668">
    <property type="entry name" value="Mg_transptr_MgtE_intracell_dom"/>
</dbReference>
<evidence type="ECO:0000313" key="5">
    <source>
        <dbReference type="Proteomes" id="UP000270678"/>
    </source>
</evidence>
<accession>A0A3S9V0M4</accession>
<protein>
    <recommendedName>
        <fullName evidence="3">Magnesium transporter MgtE intracellular domain-containing protein</fullName>
    </recommendedName>
</protein>
<reference evidence="5" key="1">
    <citation type="submission" date="2018-12" db="EMBL/GenBank/DDBJ databases">
        <title>Complete genome sequence of Paenibacillus sp. MBLB1234.</title>
        <authorList>
            <person name="Nam Y.-D."/>
            <person name="Kang J."/>
            <person name="Chung W.-H."/>
            <person name="Park Y.S."/>
        </authorList>
    </citation>
    <scope>NUCLEOTIDE SEQUENCE [LARGE SCALE GENOMIC DNA]</scope>
    <source>
        <strain evidence="5">MBLB1234</strain>
    </source>
</reference>
<gene>
    <name evidence="4" type="ORF">EI981_17820</name>
</gene>
<evidence type="ECO:0000256" key="1">
    <source>
        <dbReference type="SAM" id="MobiDB-lite"/>
    </source>
</evidence>
<dbReference type="AlphaFoldDB" id="A0A3S9V0M4"/>
<evidence type="ECO:0000259" key="3">
    <source>
        <dbReference type="Pfam" id="PF03448"/>
    </source>
</evidence>
<organism evidence="4 5">
    <name type="scientific">Paenibacillus lutimineralis</name>
    <dbReference type="NCBI Taxonomy" id="2707005"/>
    <lineage>
        <taxon>Bacteria</taxon>
        <taxon>Bacillati</taxon>
        <taxon>Bacillota</taxon>
        <taxon>Bacilli</taxon>
        <taxon>Bacillales</taxon>
        <taxon>Paenibacillaceae</taxon>
        <taxon>Paenibacillus</taxon>
    </lineage>
</organism>
<keyword evidence="2" id="KW-1133">Transmembrane helix</keyword>
<dbReference type="RefSeq" id="WP_127000412.1">
    <property type="nucleotide sequence ID" value="NZ_CP034346.1"/>
</dbReference>
<evidence type="ECO:0000256" key="2">
    <source>
        <dbReference type="SAM" id="Phobius"/>
    </source>
</evidence>
<dbReference type="KEGG" id="plut:EI981_17820"/>
<dbReference type="Gene3D" id="1.25.60.10">
    <property type="entry name" value="MgtE N-terminal domain-like"/>
    <property type="match status" value="1"/>
</dbReference>
<feature type="compositionally biased region" description="Polar residues" evidence="1">
    <location>
        <begin position="102"/>
        <end position="115"/>
    </location>
</feature>
<dbReference type="SUPFAM" id="SSF158791">
    <property type="entry name" value="MgtE N-terminal domain-like"/>
    <property type="match status" value="1"/>
</dbReference>
<dbReference type="Proteomes" id="UP000270678">
    <property type="component" value="Chromosome"/>
</dbReference>
<keyword evidence="5" id="KW-1185">Reference proteome</keyword>
<sequence>MAKNEVELDEQLEESGGGFTRFLFFVTPIIFLIVMLTVLMALFNMNFRDTLFDFGKQIPIVKNWIPDDGSPEAKKKEETKLQEKSSEATIKQLKEQLAKQESQLQEANSKAQEQSDQVKKLQDALNTERDVSSKAAQEEQDANYLKEVKKLSQIYAEMSPSKAAAIFDKLTEEETLQMFSVMSNDSKVAILEKMDPQKAADISIKLKDVKPSEDLNIAALQSRLKKEAETGTTVANKGLDDAQLSATFASMSTESAAKLILQTYKISPEKSLKILRAIDDSTRSKIMTAMTDQDEKASVKILNQLVAK</sequence>
<proteinExistence type="predicted"/>